<dbReference type="Pfam" id="PF04294">
    <property type="entry name" value="VanW"/>
    <property type="match status" value="1"/>
</dbReference>
<organism evidence="5 6">
    <name type="scientific">Candidatus Lachnoclostridium stercoripullorum</name>
    <dbReference type="NCBI Taxonomy" id="2838635"/>
    <lineage>
        <taxon>Bacteria</taxon>
        <taxon>Bacillati</taxon>
        <taxon>Bacillota</taxon>
        <taxon>Clostridia</taxon>
        <taxon>Lachnospirales</taxon>
        <taxon>Lachnospiraceae</taxon>
    </lineage>
</organism>
<dbReference type="PANTHER" id="PTHR35788:SF1">
    <property type="entry name" value="EXPORTED PROTEIN"/>
    <property type="match status" value="1"/>
</dbReference>
<name>A0A9D1W3B4_9FIRM</name>
<gene>
    <name evidence="5" type="ORF">IAA28_03255</name>
</gene>
<dbReference type="InterPro" id="IPR007391">
    <property type="entry name" value="Vancomycin_resist_VanW"/>
</dbReference>
<reference evidence="5" key="1">
    <citation type="journal article" date="2021" name="PeerJ">
        <title>Extensive microbial diversity within the chicken gut microbiome revealed by metagenomics and culture.</title>
        <authorList>
            <person name="Gilroy R."/>
            <person name="Ravi A."/>
            <person name="Getino M."/>
            <person name="Pursley I."/>
            <person name="Horton D.L."/>
            <person name="Alikhan N.F."/>
            <person name="Baker D."/>
            <person name="Gharbi K."/>
            <person name="Hall N."/>
            <person name="Watson M."/>
            <person name="Adriaenssens E.M."/>
            <person name="Foster-Nyarko E."/>
            <person name="Jarju S."/>
            <person name="Secka A."/>
            <person name="Antonio M."/>
            <person name="Oren A."/>
            <person name="Chaudhuri R.R."/>
            <person name="La Ragione R."/>
            <person name="Hildebrand F."/>
            <person name="Pallen M.J."/>
        </authorList>
    </citation>
    <scope>NUCLEOTIDE SEQUENCE</scope>
    <source>
        <strain evidence="5">ChiGjej4B4-12881</strain>
    </source>
</reference>
<feature type="signal peptide" evidence="3">
    <location>
        <begin position="1"/>
        <end position="29"/>
    </location>
</feature>
<protein>
    <submittedName>
        <fullName evidence="5">VanW family protein</fullName>
    </submittedName>
</protein>
<dbReference type="InterPro" id="IPR022029">
    <property type="entry name" value="YoaR-like_PG-bd"/>
</dbReference>
<dbReference type="EMBL" id="DXEU01000057">
    <property type="protein sequence ID" value="HIX51809.1"/>
    <property type="molecule type" value="Genomic_DNA"/>
</dbReference>
<feature type="compositionally biased region" description="Low complexity" evidence="2">
    <location>
        <begin position="484"/>
        <end position="537"/>
    </location>
</feature>
<evidence type="ECO:0000313" key="5">
    <source>
        <dbReference type="EMBL" id="HIX51809.1"/>
    </source>
</evidence>
<sequence length="537" mass="55979">MKSRIWKNGLYAACLAAGVTLGGGAPALAAELPAGLQVGGQDLGGLDREEADQKIEEYVNGLQDQQISIHVGDQVLETSAKELGLAWSNREAVDETMDSLTEGNLLRRYMAATDLAQEGGSLTVETAVDGETVAVYLAAQCADLDGAPKNAAITREDGEFVITPSEKGLTLDSEATAQAVNEALAENPGEPVTVEAAVTEAEPEITTEMLSTIQDVLGTFTTDFSSSSSARAKNLEVGAAKLNGHVLMPGETLSGYECLQPFTRDNGYMPAASYENGQVVDSIGGGVCQLSTTMYNMALQAELEITQRQNHSMIVTYVKPSMDAAIAGTYKDLKITNNYSTPIYIEAYTSGRKLTFTCYGQETRPENRKVEFVSETISRTDPGAPIERVNNSLAPGTRRRVSSGHTGIKSRLWKVVTVDGVETERTLLHTDTYNASKAVYEVGPAAPAETAPPVTETAPQTTPEQTQPAAPSEGVGGGPGIGLTGPSATPSPAETAPAATTPAPTAPPQTAAPAPVETTAAPAPAAPPQTAAPAPGV</sequence>
<evidence type="ECO:0000256" key="3">
    <source>
        <dbReference type="SAM" id="SignalP"/>
    </source>
</evidence>
<feature type="compositionally biased region" description="Gly residues" evidence="2">
    <location>
        <begin position="474"/>
        <end position="483"/>
    </location>
</feature>
<dbReference type="Gene3D" id="2.20.230.10">
    <property type="entry name" value="Resuscitation-promoting factor rpfb"/>
    <property type="match status" value="1"/>
</dbReference>
<proteinExistence type="predicted"/>
<dbReference type="Pfam" id="PF12229">
    <property type="entry name" value="PG_binding_4"/>
    <property type="match status" value="1"/>
</dbReference>
<keyword evidence="1 3" id="KW-0732">Signal</keyword>
<evidence type="ECO:0000313" key="6">
    <source>
        <dbReference type="Proteomes" id="UP000886780"/>
    </source>
</evidence>
<dbReference type="InterPro" id="IPR011098">
    <property type="entry name" value="G5_dom"/>
</dbReference>
<dbReference type="Pfam" id="PF07501">
    <property type="entry name" value="G5"/>
    <property type="match status" value="1"/>
</dbReference>
<feature type="region of interest" description="Disordered" evidence="2">
    <location>
        <begin position="446"/>
        <end position="537"/>
    </location>
</feature>
<dbReference type="Proteomes" id="UP000886780">
    <property type="component" value="Unassembled WGS sequence"/>
</dbReference>
<comment type="caution">
    <text evidence="5">The sequence shown here is derived from an EMBL/GenBank/DDBJ whole genome shotgun (WGS) entry which is preliminary data.</text>
</comment>
<evidence type="ECO:0000256" key="1">
    <source>
        <dbReference type="ARBA" id="ARBA00022729"/>
    </source>
</evidence>
<dbReference type="InterPro" id="IPR052913">
    <property type="entry name" value="Glycopeptide_resist_protein"/>
</dbReference>
<dbReference type="AlphaFoldDB" id="A0A9D1W3B4"/>
<dbReference type="SMART" id="SM01208">
    <property type="entry name" value="G5"/>
    <property type="match status" value="1"/>
</dbReference>
<evidence type="ECO:0000259" key="4">
    <source>
        <dbReference type="PROSITE" id="PS51109"/>
    </source>
</evidence>
<feature type="compositionally biased region" description="Low complexity" evidence="2">
    <location>
        <begin position="446"/>
        <end position="471"/>
    </location>
</feature>
<dbReference type="PROSITE" id="PS51109">
    <property type="entry name" value="G5"/>
    <property type="match status" value="1"/>
</dbReference>
<accession>A0A9D1W3B4</accession>
<feature type="chain" id="PRO_5039041167" evidence="3">
    <location>
        <begin position="30"/>
        <end position="537"/>
    </location>
</feature>
<evidence type="ECO:0000256" key="2">
    <source>
        <dbReference type="SAM" id="MobiDB-lite"/>
    </source>
</evidence>
<dbReference type="PANTHER" id="PTHR35788">
    <property type="entry name" value="EXPORTED PROTEIN-RELATED"/>
    <property type="match status" value="1"/>
</dbReference>
<reference evidence="5" key="2">
    <citation type="submission" date="2021-04" db="EMBL/GenBank/DDBJ databases">
        <authorList>
            <person name="Gilroy R."/>
        </authorList>
    </citation>
    <scope>NUCLEOTIDE SEQUENCE</scope>
    <source>
        <strain evidence="5">ChiGjej4B4-12881</strain>
    </source>
</reference>
<feature type="domain" description="G5" evidence="4">
    <location>
        <begin position="367"/>
        <end position="446"/>
    </location>
</feature>